<protein>
    <recommendedName>
        <fullName evidence="1">HicB-like antitoxin of toxin-antitoxin system domain-containing protein</fullName>
    </recommendedName>
</protein>
<feature type="domain" description="HicB-like antitoxin of toxin-antitoxin system" evidence="1">
    <location>
        <begin position="14"/>
        <end position="60"/>
    </location>
</feature>
<dbReference type="InterPro" id="IPR031807">
    <property type="entry name" value="HicB-like"/>
</dbReference>
<dbReference type="InterPro" id="IPR035069">
    <property type="entry name" value="TTHA1013/TTHA0281-like"/>
</dbReference>
<proteinExistence type="predicted"/>
<dbReference type="Proteomes" id="UP000177958">
    <property type="component" value="Unassembled WGS sequence"/>
</dbReference>
<organism evidence="2 3">
    <name type="scientific">Candidatus Kaiserbacteria bacterium RIFCSPHIGHO2_01_FULL_55_17</name>
    <dbReference type="NCBI Taxonomy" id="1798484"/>
    <lineage>
        <taxon>Bacteria</taxon>
        <taxon>Candidatus Kaiseribacteriota</taxon>
    </lineage>
</organism>
<reference evidence="2 3" key="1">
    <citation type="journal article" date="2016" name="Nat. Commun.">
        <title>Thousands of microbial genomes shed light on interconnected biogeochemical processes in an aquifer system.</title>
        <authorList>
            <person name="Anantharaman K."/>
            <person name="Brown C.T."/>
            <person name="Hug L.A."/>
            <person name="Sharon I."/>
            <person name="Castelle C.J."/>
            <person name="Probst A.J."/>
            <person name="Thomas B.C."/>
            <person name="Singh A."/>
            <person name="Wilkins M.J."/>
            <person name="Karaoz U."/>
            <person name="Brodie E.L."/>
            <person name="Williams K.H."/>
            <person name="Hubbard S.S."/>
            <person name="Banfield J.F."/>
        </authorList>
    </citation>
    <scope>NUCLEOTIDE SEQUENCE [LARGE SCALE GENOMIC DNA]</scope>
</reference>
<dbReference type="PANTHER" id="PTHR34504">
    <property type="entry name" value="ANTITOXIN HICB"/>
    <property type="match status" value="1"/>
</dbReference>
<comment type="caution">
    <text evidence="2">The sequence shown here is derived from an EMBL/GenBank/DDBJ whole genome shotgun (WGS) entry which is preliminary data.</text>
</comment>
<evidence type="ECO:0000313" key="3">
    <source>
        <dbReference type="Proteomes" id="UP000177958"/>
    </source>
</evidence>
<dbReference type="Gene3D" id="3.30.160.250">
    <property type="match status" value="1"/>
</dbReference>
<dbReference type="AlphaFoldDB" id="A0A1F6DA96"/>
<dbReference type="Pfam" id="PF15919">
    <property type="entry name" value="HicB_lk_antitox"/>
    <property type="match status" value="1"/>
</dbReference>
<dbReference type="InterPro" id="IPR051404">
    <property type="entry name" value="TA_system_antitoxin"/>
</dbReference>
<evidence type="ECO:0000313" key="2">
    <source>
        <dbReference type="EMBL" id="OGG58368.1"/>
    </source>
</evidence>
<gene>
    <name evidence="2" type="ORF">A2853_00160</name>
</gene>
<dbReference type="PANTHER" id="PTHR34504:SF4">
    <property type="entry name" value="ANTITOXIN HICB"/>
    <property type="match status" value="1"/>
</dbReference>
<sequence length="82" mass="9224">MKKRTAQKAKNRHFPVVTSRGEDGFYIVQCPTLPGCATQGKTLDEALKNIREAIELCLEERESRMIADEFGTEEVSLHTVTV</sequence>
<accession>A0A1F6DA96</accession>
<dbReference type="EMBL" id="MFKX01000004">
    <property type="protein sequence ID" value="OGG58368.1"/>
    <property type="molecule type" value="Genomic_DNA"/>
</dbReference>
<name>A0A1F6DA96_9BACT</name>
<evidence type="ECO:0000259" key="1">
    <source>
        <dbReference type="Pfam" id="PF15919"/>
    </source>
</evidence>
<dbReference type="SUPFAM" id="SSF143100">
    <property type="entry name" value="TTHA1013/TTHA0281-like"/>
    <property type="match status" value="1"/>
</dbReference>